<protein>
    <recommendedName>
        <fullName evidence="5">Secreted protein</fullName>
    </recommendedName>
</protein>
<reference evidence="3 4" key="1">
    <citation type="submission" date="2023-04" db="EMBL/GenBank/DDBJ databases">
        <title>Colletotrichum tabacum stain YC1 causing leaf anthracnose on Nicotiana tabacum(L.) cv.</title>
        <authorList>
            <person name="Ji Z."/>
            <person name="Wang M."/>
            <person name="Zhang J."/>
            <person name="Wang N."/>
            <person name="Zhou Z."/>
        </authorList>
    </citation>
    <scope>NUCLEOTIDE SEQUENCE [LARGE SCALE GENOMIC DNA]</scope>
    <source>
        <strain evidence="3 4">YC1</strain>
    </source>
</reference>
<gene>
    <name evidence="3" type="ORF">QIS74_04006</name>
</gene>
<feature type="chain" id="PRO_5043653765" description="Secreted protein" evidence="2">
    <location>
        <begin position="23"/>
        <end position="198"/>
    </location>
</feature>
<dbReference type="Proteomes" id="UP001327957">
    <property type="component" value="Unassembled WGS sequence"/>
</dbReference>
<keyword evidence="2" id="KW-0732">Signal</keyword>
<proteinExistence type="predicted"/>
<dbReference type="AlphaFoldDB" id="A0AAV9TJZ2"/>
<evidence type="ECO:0000256" key="2">
    <source>
        <dbReference type="SAM" id="SignalP"/>
    </source>
</evidence>
<dbReference type="EMBL" id="JASAOK010000016">
    <property type="protein sequence ID" value="KAK6223161.1"/>
    <property type="molecule type" value="Genomic_DNA"/>
</dbReference>
<feature type="signal peptide" evidence="2">
    <location>
        <begin position="1"/>
        <end position="22"/>
    </location>
</feature>
<feature type="region of interest" description="Disordered" evidence="1">
    <location>
        <begin position="32"/>
        <end position="69"/>
    </location>
</feature>
<comment type="caution">
    <text evidence="3">The sequence shown here is derived from an EMBL/GenBank/DDBJ whole genome shotgun (WGS) entry which is preliminary data.</text>
</comment>
<evidence type="ECO:0000313" key="4">
    <source>
        <dbReference type="Proteomes" id="UP001327957"/>
    </source>
</evidence>
<keyword evidence="4" id="KW-1185">Reference proteome</keyword>
<name>A0AAV9TJZ2_9PEZI</name>
<evidence type="ECO:0000256" key="1">
    <source>
        <dbReference type="SAM" id="MobiDB-lite"/>
    </source>
</evidence>
<sequence length="198" mass="21878">MPTALRLVFVITLISFFQVVFASPAIGKPVGTTFSGDERTAGKNKSSQWQNAKERNSINSGEWDSKKSPAADTPWIFCPGYRACNRHGAMSHARNMAREIDNGVKRVKDAELFLPVSWQPNWKECYVEICKSTINVTSSLGDNHLRLDGLPPVCMALATTITHAVNDSVAPVVCGPVCIEHENMTGELFEKLRIMLNL</sequence>
<evidence type="ECO:0000313" key="3">
    <source>
        <dbReference type="EMBL" id="KAK6223161.1"/>
    </source>
</evidence>
<accession>A0AAV9TJZ2</accession>
<organism evidence="3 4">
    <name type="scientific">Colletotrichum tabaci</name>
    <dbReference type="NCBI Taxonomy" id="1209068"/>
    <lineage>
        <taxon>Eukaryota</taxon>
        <taxon>Fungi</taxon>
        <taxon>Dikarya</taxon>
        <taxon>Ascomycota</taxon>
        <taxon>Pezizomycotina</taxon>
        <taxon>Sordariomycetes</taxon>
        <taxon>Hypocreomycetidae</taxon>
        <taxon>Glomerellales</taxon>
        <taxon>Glomerellaceae</taxon>
        <taxon>Colletotrichum</taxon>
        <taxon>Colletotrichum destructivum species complex</taxon>
    </lineage>
</organism>
<evidence type="ECO:0008006" key="5">
    <source>
        <dbReference type="Google" id="ProtNLM"/>
    </source>
</evidence>
<feature type="compositionally biased region" description="Polar residues" evidence="1">
    <location>
        <begin position="43"/>
        <end position="62"/>
    </location>
</feature>